<dbReference type="AlphaFoldDB" id="A0A7V1PVZ4"/>
<gene>
    <name evidence="2" type="ORF">ENJ10_10395</name>
</gene>
<dbReference type="InterPro" id="IPR016181">
    <property type="entry name" value="Acyl_CoA_acyltransferase"/>
</dbReference>
<evidence type="ECO:0000259" key="1">
    <source>
        <dbReference type="PROSITE" id="PS51186"/>
    </source>
</evidence>
<organism evidence="2">
    <name type="scientific">Caldithrix abyssi</name>
    <dbReference type="NCBI Taxonomy" id="187145"/>
    <lineage>
        <taxon>Bacteria</taxon>
        <taxon>Pseudomonadati</taxon>
        <taxon>Calditrichota</taxon>
        <taxon>Calditrichia</taxon>
        <taxon>Calditrichales</taxon>
        <taxon>Calditrichaceae</taxon>
        <taxon>Caldithrix</taxon>
    </lineage>
</organism>
<feature type="domain" description="N-acetyltransferase" evidence="1">
    <location>
        <begin position="77"/>
        <end position="225"/>
    </location>
</feature>
<reference evidence="2" key="1">
    <citation type="journal article" date="2020" name="mSystems">
        <title>Genome- and Community-Level Interaction Insights into Carbon Utilization and Element Cycling Functions of Hydrothermarchaeota in Hydrothermal Sediment.</title>
        <authorList>
            <person name="Zhou Z."/>
            <person name="Liu Y."/>
            <person name="Xu W."/>
            <person name="Pan J."/>
            <person name="Luo Z.H."/>
            <person name="Li M."/>
        </authorList>
    </citation>
    <scope>NUCLEOTIDE SEQUENCE [LARGE SCALE GENOMIC DNA]</scope>
    <source>
        <strain evidence="2">HyVt-456</strain>
    </source>
</reference>
<dbReference type="EMBL" id="DRLD01000283">
    <property type="protein sequence ID" value="HED11087.1"/>
    <property type="molecule type" value="Genomic_DNA"/>
</dbReference>
<dbReference type="GO" id="GO:0016747">
    <property type="term" value="F:acyltransferase activity, transferring groups other than amino-acyl groups"/>
    <property type="evidence" value="ECO:0007669"/>
    <property type="project" value="InterPro"/>
</dbReference>
<dbReference type="Gene3D" id="3.40.630.30">
    <property type="match status" value="1"/>
</dbReference>
<dbReference type="SUPFAM" id="SSF55729">
    <property type="entry name" value="Acyl-CoA N-acyltransferases (Nat)"/>
    <property type="match status" value="1"/>
</dbReference>
<evidence type="ECO:0000313" key="2">
    <source>
        <dbReference type="EMBL" id="HED11087.1"/>
    </source>
</evidence>
<dbReference type="Gene3D" id="3.40.630.90">
    <property type="match status" value="1"/>
</dbReference>
<protein>
    <submittedName>
        <fullName evidence="2">GNAT family N-acetyltransferase</fullName>
    </submittedName>
</protein>
<dbReference type="Proteomes" id="UP000886005">
    <property type="component" value="Unassembled WGS sequence"/>
</dbReference>
<dbReference type="PANTHER" id="PTHR47237:SF2">
    <property type="entry name" value="BLL4206 PROTEIN"/>
    <property type="match status" value="1"/>
</dbReference>
<proteinExistence type="predicted"/>
<accession>A0A7V1PVZ4</accession>
<dbReference type="InterPro" id="IPR052729">
    <property type="entry name" value="Acyl/Acetyltrans_Enzymes"/>
</dbReference>
<dbReference type="CDD" id="cd04301">
    <property type="entry name" value="NAT_SF"/>
    <property type="match status" value="1"/>
</dbReference>
<dbReference type="PANTHER" id="PTHR47237">
    <property type="entry name" value="SLL0310 PROTEIN"/>
    <property type="match status" value="1"/>
</dbReference>
<sequence>METQKIKLGPQQMKLYGFVCFFDPQGFKLRGEDNRRVRLSLKKSAAQEEIIEIDNADQPLIPLSRERGARLAGQEPFRVVSGDDDGGEAVYLLSARTGWNQTRTFLQKLIASESNALFMARYLVAGNEVYLGSGDVFRADETLFWIGMVLVHPEVQKQGIARRLLQTCLEYSYNENRNAVVGLDATPMGKPLYKRLGFRDSFNIWLCTLPLKRHSFDLKGELNIEKISHGSRLQAYLDERLVSGKGGQTALLQSLGDDGCFLALKRGRVVGVVFSRPGRIKPHVGPLIADSPLIAAALLQKVCDHWLKRGEHSLFMMIPEQHFNETGQGSCREWEFCLPFRVTCERILTRMYHIPAEGESHIQKIENYMEREQREVLPTLFAIGGAEIS</sequence>
<name>A0A7V1PVZ4_CALAY</name>
<dbReference type="Pfam" id="PF13673">
    <property type="entry name" value="Acetyltransf_10"/>
    <property type="match status" value="1"/>
</dbReference>
<dbReference type="InterPro" id="IPR000182">
    <property type="entry name" value="GNAT_dom"/>
</dbReference>
<dbReference type="PROSITE" id="PS51186">
    <property type="entry name" value="GNAT"/>
    <property type="match status" value="1"/>
</dbReference>
<comment type="caution">
    <text evidence="2">The sequence shown here is derived from an EMBL/GenBank/DDBJ whole genome shotgun (WGS) entry which is preliminary data.</text>
</comment>